<dbReference type="EMBL" id="CAJJDN010000050">
    <property type="protein sequence ID" value="CAD8086989.1"/>
    <property type="molecule type" value="Genomic_DNA"/>
</dbReference>
<evidence type="ECO:0000313" key="2">
    <source>
        <dbReference type="Proteomes" id="UP000692954"/>
    </source>
</evidence>
<protein>
    <submittedName>
        <fullName evidence="1">Uncharacterized protein</fullName>
    </submittedName>
</protein>
<accession>A0A8S1N7C6</accession>
<sequence length="87" mass="10266">MINRKIKQQNARKQLSENIQEYLRIIKQFNKYQISVMNIVTPETIKATKTISSNSNRFNLVTQKIDFNDPKPLLRFKTILANQISQK</sequence>
<keyword evidence="2" id="KW-1185">Reference proteome</keyword>
<dbReference type="OrthoDB" id="301028at2759"/>
<organism evidence="1 2">
    <name type="scientific">Paramecium sonneborni</name>
    <dbReference type="NCBI Taxonomy" id="65129"/>
    <lineage>
        <taxon>Eukaryota</taxon>
        <taxon>Sar</taxon>
        <taxon>Alveolata</taxon>
        <taxon>Ciliophora</taxon>
        <taxon>Intramacronucleata</taxon>
        <taxon>Oligohymenophorea</taxon>
        <taxon>Peniculida</taxon>
        <taxon>Parameciidae</taxon>
        <taxon>Paramecium</taxon>
    </lineage>
</organism>
<reference evidence="1" key="1">
    <citation type="submission" date="2021-01" db="EMBL/GenBank/DDBJ databases">
        <authorList>
            <consortium name="Genoscope - CEA"/>
            <person name="William W."/>
        </authorList>
    </citation>
    <scope>NUCLEOTIDE SEQUENCE</scope>
</reference>
<gene>
    <name evidence="1" type="ORF">PSON_ATCC_30995.1.T0500291</name>
</gene>
<name>A0A8S1N7C6_9CILI</name>
<dbReference type="AlphaFoldDB" id="A0A8S1N7C6"/>
<dbReference type="Proteomes" id="UP000692954">
    <property type="component" value="Unassembled WGS sequence"/>
</dbReference>
<evidence type="ECO:0000313" key="1">
    <source>
        <dbReference type="EMBL" id="CAD8086989.1"/>
    </source>
</evidence>
<comment type="caution">
    <text evidence="1">The sequence shown here is derived from an EMBL/GenBank/DDBJ whole genome shotgun (WGS) entry which is preliminary data.</text>
</comment>
<proteinExistence type="predicted"/>